<organism evidence="1 2">
    <name type="scientific">Rubroshorea leprosula</name>
    <dbReference type="NCBI Taxonomy" id="152421"/>
    <lineage>
        <taxon>Eukaryota</taxon>
        <taxon>Viridiplantae</taxon>
        <taxon>Streptophyta</taxon>
        <taxon>Embryophyta</taxon>
        <taxon>Tracheophyta</taxon>
        <taxon>Spermatophyta</taxon>
        <taxon>Magnoliopsida</taxon>
        <taxon>eudicotyledons</taxon>
        <taxon>Gunneridae</taxon>
        <taxon>Pentapetalae</taxon>
        <taxon>rosids</taxon>
        <taxon>malvids</taxon>
        <taxon>Malvales</taxon>
        <taxon>Dipterocarpaceae</taxon>
        <taxon>Rubroshorea</taxon>
    </lineage>
</organism>
<evidence type="ECO:0000313" key="2">
    <source>
        <dbReference type="Proteomes" id="UP001054252"/>
    </source>
</evidence>
<sequence>MHARETLSSKMEDKEGAGSNHVVLSYLLKVIYLVFYD</sequence>
<keyword evidence="2" id="KW-1185">Reference proteome</keyword>
<protein>
    <submittedName>
        <fullName evidence="1">Uncharacterized protein</fullName>
    </submittedName>
</protein>
<accession>A0AAV5M896</accession>
<comment type="caution">
    <text evidence="1">The sequence shown here is derived from an EMBL/GenBank/DDBJ whole genome shotgun (WGS) entry which is preliminary data.</text>
</comment>
<dbReference type="AlphaFoldDB" id="A0AAV5M896"/>
<proteinExistence type="predicted"/>
<gene>
    <name evidence="1" type="ORF">SLEP1_g53018</name>
</gene>
<reference evidence="1 2" key="1">
    <citation type="journal article" date="2021" name="Commun. Biol.">
        <title>The genome of Shorea leprosula (Dipterocarpaceae) highlights the ecological relevance of drought in aseasonal tropical rainforests.</title>
        <authorList>
            <person name="Ng K.K.S."/>
            <person name="Kobayashi M.J."/>
            <person name="Fawcett J.A."/>
            <person name="Hatakeyama M."/>
            <person name="Paape T."/>
            <person name="Ng C.H."/>
            <person name="Ang C.C."/>
            <person name="Tnah L.H."/>
            <person name="Lee C.T."/>
            <person name="Nishiyama T."/>
            <person name="Sese J."/>
            <person name="O'Brien M.J."/>
            <person name="Copetti D."/>
            <person name="Mohd Noor M.I."/>
            <person name="Ong R.C."/>
            <person name="Putra M."/>
            <person name="Sireger I.Z."/>
            <person name="Indrioko S."/>
            <person name="Kosugi Y."/>
            <person name="Izuno A."/>
            <person name="Isagi Y."/>
            <person name="Lee S.L."/>
            <person name="Shimizu K.K."/>
        </authorList>
    </citation>
    <scope>NUCLEOTIDE SEQUENCE [LARGE SCALE GENOMIC DNA]</scope>
    <source>
        <strain evidence="1">214</strain>
    </source>
</reference>
<dbReference type="Proteomes" id="UP001054252">
    <property type="component" value="Unassembled WGS sequence"/>
</dbReference>
<dbReference type="EMBL" id="BPVZ01000201">
    <property type="protein sequence ID" value="GKV45995.1"/>
    <property type="molecule type" value="Genomic_DNA"/>
</dbReference>
<name>A0AAV5M896_9ROSI</name>
<evidence type="ECO:0000313" key="1">
    <source>
        <dbReference type="EMBL" id="GKV45995.1"/>
    </source>
</evidence>